<dbReference type="EMBL" id="CAAGRJ010015378">
    <property type="protein sequence ID" value="VFV31302.1"/>
    <property type="molecule type" value="Genomic_DNA"/>
</dbReference>
<sequence length="50" mass="5988">DFNTPLTTMDRSSRHRINKETRALNDILDQMDLTDIFRTLHPKATEYTFF</sequence>
<organism evidence="1 2">
    <name type="scientific">Lynx pardinus</name>
    <name type="common">Iberian lynx</name>
    <name type="synonym">Felis pardina</name>
    <dbReference type="NCBI Taxonomy" id="191816"/>
    <lineage>
        <taxon>Eukaryota</taxon>
        <taxon>Metazoa</taxon>
        <taxon>Chordata</taxon>
        <taxon>Craniata</taxon>
        <taxon>Vertebrata</taxon>
        <taxon>Euteleostomi</taxon>
        <taxon>Mammalia</taxon>
        <taxon>Eutheria</taxon>
        <taxon>Laurasiatheria</taxon>
        <taxon>Carnivora</taxon>
        <taxon>Feliformia</taxon>
        <taxon>Felidae</taxon>
        <taxon>Felinae</taxon>
        <taxon>Lynx</taxon>
    </lineage>
</organism>
<dbReference type="InterPro" id="IPR036691">
    <property type="entry name" value="Endo/exonu/phosph_ase_sf"/>
</dbReference>
<dbReference type="Gene3D" id="3.60.10.10">
    <property type="entry name" value="Endonuclease/exonuclease/phosphatase"/>
    <property type="match status" value="1"/>
</dbReference>
<evidence type="ECO:0000313" key="2">
    <source>
        <dbReference type="Proteomes" id="UP000386466"/>
    </source>
</evidence>
<dbReference type="AlphaFoldDB" id="A0A485NMI2"/>
<evidence type="ECO:0000313" key="1">
    <source>
        <dbReference type="EMBL" id="VFV31302.1"/>
    </source>
</evidence>
<dbReference type="Proteomes" id="UP000386466">
    <property type="component" value="Unassembled WGS sequence"/>
</dbReference>
<name>A0A485NMI2_LYNPA</name>
<protein>
    <submittedName>
        <fullName evidence="1">Uncharacterized protein</fullName>
    </submittedName>
</protein>
<keyword evidence="2" id="KW-1185">Reference proteome</keyword>
<proteinExistence type="predicted"/>
<feature type="non-terminal residue" evidence="1">
    <location>
        <position position="1"/>
    </location>
</feature>
<accession>A0A485NMI2</accession>
<dbReference type="SUPFAM" id="SSF56219">
    <property type="entry name" value="DNase I-like"/>
    <property type="match status" value="1"/>
</dbReference>
<reference evidence="1 2" key="1">
    <citation type="submission" date="2019-01" db="EMBL/GenBank/DDBJ databases">
        <authorList>
            <person name="Alioto T."/>
            <person name="Alioto T."/>
        </authorList>
    </citation>
    <scope>NUCLEOTIDE SEQUENCE [LARGE SCALE GENOMIC DNA]</scope>
</reference>
<gene>
    <name evidence="1" type="ORF">LYPA_23C010501</name>
</gene>